<evidence type="ECO:0000256" key="1">
    <source>
        <dbReference type="SAM" id="Phobius"/>
    </source>
</evidence>
<feature type="non-terminal residue" evidence="2">
    <location>
        <position position="1"/>
    </location>
</feature>
<dbReference type="AlphaFoldDB" id="X1CQN8"/>
<evidence type="ECO:0000313" key="2">
    <source>
        <dbReference type="EMBL" id="GAG98418.1"/>
    </source>
</evidence>
<keyword evidence="1" id="KW-0812">Transmembrane</keyword>
<keyword evidence="1" id="KW-1133">Transmembrane helix</keyword>
<gene>
    <name evidence="2" type="ORF">S01H4_45345</name>
</gene>
<organism evidence="2">
    <name type="scientific">marine sediment metagenome</name>
    <dbReference type="NCBI Taxonomy" id="412755"/>
    <lineage>
        <taxon>unclassified sequences</taxon>
        <taxon>metagenomes</taxon>
        <taxon>ecological metagenomes</taxon>
    </lineage>
</organism>
<feature type="transmembrane region" description="Helical" evidence="1">
    <location>
        <begin position="79"/>
        <end position="101"/>
    </location>
</feature>
<keyword evidence="1" id="KW-0472">Membrane</keyword>
<sequence>EQNREIDKNVRMTFNSNYIDLNVNGREQTWVLGKYSQITDFLKKKRPWFWGLLKIFPIITGIIIVVSLITLGRFIKEGAIIYSTSSALFLIAWIFATIFYIRGTFLPYTQIILIPKKSHFNKESIAIIVAVLSLIISIIGGVIIPLVK</sequence>
<proteinExistence type="predicted"/>
<feature type="transmembrane region" description="Helical" evidence="1">
    <location>
        <begin position="48"/>
        <end position="72"/>
    </location>
</feature>
<comment type="caution">
    <text evidence="2">The sequence shown here is derived from an EMBL/GenBank/DDBJ whole genome shotgun (WGS) entry which is preliminary data.</text>
</comment>
<dbReference type="EMBL" id="BART01025237">
    <property type="protein sequence ID" value="GAG98418.1"/>
    <property type="molecule type" value="Genomic_DNA"/>
</dbReference>
<name>X1CQN8_9ZZZZ</name>
<accession>X1CQN8</accession>
<feature type="transmembrane region" description="Helical" evidence="1">
    <location>
        <begin position="125"/>
        <end position="147"/>
    </location>
</feature>
<protein>
    <submittedName>
        <fullName evidence="2">Uncharacterized protein</fullName>
    </submittedName>
</protein>
<reference evidence="2" key="1">
    <citation type="journal article" date="2014" name="Front. Microbiol.">
        <title>High frequency of phylogenetically diverse reductive dehalogenase-homologous genes in deep subseafloor sedimentary metagenomes.</title>
        <authorList>
            <person name="Kawai M."/>
            <person name="Futagami T."/>
            <person name="Toyoda A."/>
            <person name="Takaki Y."/>
            <person name="Nishi S."/>
            <person name="Hori S."/>
            <person name="Arai W."/>
            <person name="Tsubouchi T."/>
            <person name="Morono Y."/>
            <person name="Uchiyama I."/>
            <person name="Ito T."/>
            <person name="Fujiyama A."/>
            <person name="Inagaki F."/>
            <person name="Takami H."/>
        </authorList>
    </citation>
    <scope>NUCLEOTIDE SEQUENCE</scope>
    <source>
        <strain evidence="2">Expedition CK06-06</strain>
    </source>
</reference>